<dbReference type="PROSITE" id="PS00106">
    <property type="entry name" value="GALACTOKINASE"/>
    <property type="match status" value="1"/>
</dbReference>
<dbReference type="GO" id="GO:0006012">
    <property type="term" value="P:galactose metabolic process"/>
    <property type="evidence" value="ECO:0007669"/>
    <property type="project" value="UniProtKB-UniRule"/>
</dbReference>
<keyword evidence="5 11" id="KW-0547">Nucleotide-binding</keyword>
<dbReference type="Pfam" id="PF08544">
    <property type="entry name" value="GHMP_kinases_C"/>
    <property type="match status" value="1"/>
</dbReference>
<evidence type="ECO:0000256" key="4">
    <source>
        <dbReference type="ARBA" id="ARBA00022723"/>
    </source>
</evidence>
<dbReference type="OrthoDB" id="250531at2"/>
<dbReference type="PANTHER" id="PTHR10457:SF7">
    <property type="entry name" value="GALACTOKINASE-RELATED"/>
    <property type="match status" value="1"/>
</dbReference>
<dbReference type="InterPro" id="IPR019539">
    <property type="entry name" value="GalKase_N"/>
</dbReference>
<organism evidence="16 17">
    <name type="scientific">Mucisphaera calidilacus</name>
    <dbReference type="NCBI Taxonomy" id="2527982"/>
    <lineage>
        <taxon>Bacteria</taxon>
        <taxon>Pseudomonadati</taxon>
        <taxon>Planctomycetota</taxon>
        <taxon>Phycisphaerae</taxon>
        <taxon>Phycisphaerales</taxon>
        <taxon>Phycisphaeraceae</taxon>
        <taxon>Mucisphaera</taxon>
    </lineage>
</organism>
<evidence type="ECO:0000256" key="12">
    <source>
        <dbReference type="NCBIfam" id="TIGR00131"/>
    </source>
</evidence>
<dbReference type="GO" id="GO:0000287">
    <property type="term" value="F:magnesium ion binding"/>
    <property type="evidence" value="ECO:0007669"/>
    <property type="project" value="UniProtKB-UniRule"/>
</dbReference>
<dbReference type="KEGG" id="mcad:Pan265_21000"/>
<dbReference type="Gene3D" id="3.30.230.10">
    <property type="match status" value="1"/>
</dbReference>
<dbReference type="InterPro" id="IPR014721">
    <property type="entry name" value="Ribsml_uS5_D2-typ_fold_subgr"/>
</dbReference>
<comment type="pathway">
    <text evidence="11">Carbohydrate metabolism; galactose metabolism.</text>
</comment>
<dbReference type="GO" id="GO:0005829">
    <property type="term" value="C:cytosol"/>
    <property type="evidence" value="ECO:0007669"/>
    <property type="project" value="TreeGrafter"/>
</dbReference>
<evidence type="ECO:0000256" key="8">
    <source>
        <dbReference type="ARBA" id="ARBA00022842"/>
    </source>
</evidence>
<name>A0A518BZ41_9BACT</name>
<keyword evidence="3 11" id="KW-0808">Transferase</keyword>
<keyword evidence="17" id="KW-1185">Reference proteome</keyword>
<feature type="binding site" evidence="11">
    <location>
        <position position="226"/>
    </location>
    <ligand>
        <name>substrate</name>
    </ligand>
</feature>
<evidence type="ECO:0000256" key="1">
    <source>
        <dbReference type="ARBA" id="ARBA00006566"/>
    </source>
</evidence>
<protein>
    <recommendedName>
        <fullName evidence="11 12">Galactokinase</fullName>
        <ecNumber evidence="11 12">2.7.1.6</ecNumber>
    </recommendedName>
    <alternativeName>
        <fullName evidence="11">Galactose kinase</fullName>
    </alternativeName>
</protein>
<comment type="caution">
    <text evidence="11">Lacks conserved residue(s) required for the propagation of feature annotation.</text>
</comment>
<dbReference type="InterPro" id="IPR019741">
    <property type="entry name" value="Galactokinase_CS"/>
</dbReference>
<dbReference type="InterPro" id="IPR013750">
    <property type="entry name" value="GHMP_kinase_C_dom"/>
</dbReference>
<evidence type="ECO:0000256" key="6">
    <source>
        <dbReference type="ARBA" id="ARBA00022777"/>
    </source>
</evidence>
<accession>A0A518BZ41</accession>
<sequence>MNHLEKLHQTAVNEFQQAFGNTPTCVASAPGRVNLIGEHTDYNDGFVLPMAIDRSTILAARPRNDSTIRIRDAFYDGEASIDLSQPVTTGEPKWSNYIRGVIAGMQQTDIPVKAFDAIIASDVPGGAGLSSSAALEVATATLLEGLAQLKLNPVDKALLCQKAEHDFAGMPCGIMDQFISAMGQRGNALLIDCRSHETRQVALDDPDVAILIIDSRVKHALVDGEYAQRRASCEQAAQALGIKALRDATMADLDARSTNLDTTTYQRARHVITENDRTVRAADAADQHDWNKFGQLMLKSHDSMRDDFTITTPEIDRLVELAVEIGADDVYGSRMTGGGFGGSTVTLIKAQNASTIADQILDAYQQTFNIEARWFITTPSPGGQLLNA</sequence>
<evidence type="ECO:0000256" key="10">
    <source>
        <dbReference type="ARBA" id="ARBA00023277"/>
    </source>
</evidence>
<evidence type="ECO:0000256" key="9">
    <source>
        <dbReference type="ARBA" id="ARBA00023144"/>
    </source>
</evidence>
<dbReference type="Pfam" id="PF00288">
    <property type="entry name" value="GHMP_kinases_N"/>
    <property type="match status" value="1"/>
</dbReference>
<keyword evidence="9 11" id="KW-0299">Galactose metabolism</keyword>
<evidence type="ECO:0000256" key="3">
    <source>
        <dbReference type="ARBA" id="ARBA00022679"/>
    </source>
</evidence>
<feature type="domain" description="Galactokinase N-terminal" evidence="15">
    <location>
        <begin position="13"/>
        <end position="62"/>
    </location>
</feature>
<dbReference type="Pfam" id="PF10509">
    <property type="entry name" value="GalKase_gal_bdg"/>
    <property type="match status" value="1"/>
</dbReference>
<dbReference type="InterPro" id="IPR022963">
    <property type="entry name" value="Galactokinase_bac"/>
</dbReference>
<dbReference type="HAMAP" id="MF_00246">
    <property type="entry name" value="Galactokinase"/>
    <property type="match status" value="1"/>
</dbReference>
<keyword evidence="2 11" id="KW-0963">Cytoplasm</keyword>
<dbReference type="FunFam" id="3.30.70.890:FF:000001">
    <property type="entry name" value="Galactokinase"/>
    <property type="match status" value="1"/>
</dbReference>
<dbReference type="InterPro" id="IPR006203">
    <property type="entry name" value="GHMP_knse_ATP-bd_CS"/>
</dbReference>
<evidence type="ECO:0000313" key="17">
    <source>
        <dbReference type="Proteomes" id="UP000320386"/>
    </source>
</evidence>
<dbReference type="PIRSF" id="PIRSF000530">
    <property type="entry name" value="Galactokinase"/>
    <property type="match status" value="1"/>
</dbReference>
<evidence type="ECO:0000259" key="13">
    <source>
        <dbReference type="Pfam" id="PF00288"/>
    </source>
</evidence>
<dbReference type="SUPFAM" id="SSF54211">
    <property type="entry name" value="Ribosomal protein S5 domain 2-like"/>
    <property type="match status" value="1"/>
</dbReference>
<evidence type="ECO:0000256" key="5">
    <source>
        <dbReference type="ARBA" id="ARBA00022741"/>
    </source>
</evidence>
<comment type="function">
    <text evidence="11">Catalyzes the transfer of the gamma-phosphate of ATP to D-galactose to form alpha-D-galactose-1-phosphate (Gal-1-P).</text>
</comment>
<comment type="similarity">
    <text evidence="1 11">Belongs to the GHMP kinase family. GalK subfamily.</text>
</comment>
<evidence type="ECO:0000256" key="2">
    <source>
        <dbReference type="ARBA" id="ARBA00022490"/>
    </source>
</evidence>
<feature type="binding site" evidence="11">
    <location>
        <position position="132"/>
    </location>
    <ligand>
        <name>Mg(2+)</name>
        <dbReference type="ChEBI" id="CHEBI:18420"/>
    </ligand>
</feature>
<reference evidence="16 17" key="1">
    <citation type="submission" date="2019-02" db="EMBL/GenBank/DDBJ databases">
        <title>Deep-cultivation of Planctomycetes and their phenomic and genomic characterization uncovers novel biology.</title>
        <authorList>
            <person name="Wiegand S."/>
            <person name="Jogler M."/>
            <person name="Boedeker C."/>
            <person name="Pinto D."/>
            <person name="Vollmers J."/>
            <person name="Rivas-Marin E."/>
            <person name="Kohn T."/>
            <person name="Peeters S.H."/>
            <person name="Heuer A."/>
            <person name="Rast P."/>
            <person name="Oberbeckmann S."/>
            <person name="Bunk B."/>
            <person name="Jeske O."/>
            <person name="Meyerdierks A."/>
            <person name="Storesund J.E."/>
            <person name="Kallscheuer N."/>
            <person name="Luecker S."/>
            <person name="Lage O.M."/>
            <person name="Pohl T."/>
            <person name="Merkel B.J."/>
            <person name="Hornburger P."/>
            <person name="Mueller R.-W."/>
            <person name="Bruemmer F."/>
            <person name="Labrenz M."/>
            <person name="Spormann A.M."/>
            <person name="Op den Camp H."/>
            <person name="Overmann J."/>
            <person name="Amann R."/>
            <person name="Jetten M.S.M."/>
            <person name="Mascher T."/>
            <person name="Medema M.H."/>
            <person name="Devos D.P."/>
            <person name="Kaster A.-K."/>
            <person name="Ovreas L."/>
            <person name="Rohde M."/>
            <person name="Galperin M.Y."/>
            <person name="Jogler C."/>
        </authorList>
    </citation>
    <scope>NUCLEOTIDE SEQUENCE [LARGE SCALE GENOMIC DNA]</scope>
    <source>
        <strain evidence="16 17">Pan265</strain>
    </source>
</reference>
<evidence type="ECO:0000313" key="16">
    <source>
        <dbReference type="EMBL" id="QDU72236.1"/>
    </source>
</evidence>
<keyword evidence="8 11" id="KW-0460">Magnesium</keyword>
<feature type="binding site" evidence="11">
    <location>
        <begin position="38"/>
        <end position="41"/>
    </location>
    <ligand>
        <name>substrate</name>
    </ligand>
</feature>
<dbReference type="PRINTS" id="PR00473">
    <property type="entry name" value="GALCTOKINASE"/>
</dbReference>
<dbReference type="PROSITE" id="PS00627">
    <property type="entry name" value="GHMP_KINASES_ATP"/>
    <property type="match status" value="1"/>
</dbReference>
<evidence type="ECO:0000259" key="15">
    <source>
        <dbReference type="Pfam" id="PF10509"/>
    </source>
</evidence>
<keyword evidence="6 11" id="KW-0418">Kinase</keyword>
<comment type="subcellular location">
    <subcellularLocation>
        <location evidence="11">Cytoplasm</location>
    </subcellularLocation>
</comment>
<dbReference type="UniPathway" id="UPA00214"/>
<keyword evidence="4 11" id="KW-0479">Metal-binding</keyword>
<dbReference type="FunFam" id="3.30.230.10:FF:000040">
    <property type="entry name" value="Galactokinase 1"/>
    <property type="match status" value="1"/>
</dbReference>
<feature type="domain" description="GHMP kinase C-terminal" evidence="14">
    <location>
        <begin position="282"/>
        <end position="364"/>
    </location>
</feature>
<dbReference type="EC" id="2.7.1.6" evidence="11 12"/>
<feature type="binding site" evidence="11">
    <location>
        <position position="164"/>
    </location>
    <ligand>
        <name>Mg(2+)</name>
        <dbReference type="ChEBI" id="CHEBI:18420"/>
    </ligand>
</feature>
<feature type="active site" description="Proton acceptor" evidence="11">
    <location>
        <position position="176"/>
    </location>
</feature>
<dbReference type="RefSeq" id="WP_145446405.1">
    <property type="nucleotide sequence ID" value="NZ_CP036280.1"/>
</dbReference>
<dbReference type="Proteomes" id="UP000320386">
    <property type="component" value="Chromosome"/>
</dbReference>
<evidence type="ECO:0000259" key="14">
    <source>
        <dbReference type="Pfam" id="PF08544"/>
    </source>
</evidence>
<dbReference type="Gene3D" id="3.30.70.890">
    <property type="entry name" value="GHMP kinase, C-terminal domain"/>
    <property type="match status" value="1"/>
</dbReference>
<dbReference type="SUPFAM" id="SSF55060">
    <property type="entry name" value="GHMP Kinase, C-terminal domain"/>
    <property type="match status" value="1"/>
</dbReference>
<dbReference type="EMBL" id="CP036280">
    <property type="protein sequence ID" value="QDU72236.1"/>
    <property type="molecule type" value="Genomic_DNA"/>
</dbReference>
<proteinExistence type="inferred from homology"/>
<dbReference type="AlphaFoldDB" id="A0A518BZ41"/>
<dbReference type="NCBIfam" id="TIGR00131">
    <property type="entry name" value="gal_kin"/>
    <property type="match status" value="1"/>
</dbReference>
<keyword evidence="7 11" id="KW-0067">ATP-binding</keyword>
<keyword evidence="10 11" id="KW-0119">Carbohydrate metabolism</keyword>
<dbReference type="InterPro" id="IPR000705">
    <property type="entry name" value="Galactokinase"/>
</dbReference>
<dbReference type="GO" id="GO:0005524">
    <property type="term" value="F:ATP binding"/>
    <property type="evidence" value="ECO:0007669"/>
    <property type="project" value="UniProtKB-UniRule"/>
</dbReference>
<feature type="site" description="Transition state stabilizer" evidence="11">
    <location>
        <position position="32"/>
    </location>
</feature>
<evidence type="ECO:0000256" key="7">
    <source>
        <dbReference type="ARBA" id="ARBA00022840"/>
    </source>
</evidence>
<dbReference type="PRINTS" id="PR00959">
    <property type="entry name" value="MEVGALKINASE"/>
</dbReference>
<feature type="binding site" evidence="11">
    <location>
        <begin position="126"/>
        <end position="132"/>
    </location>
    <ligand>
        <name>ATP</name>
        <dbReference type="ChEBI" id="CHEBI:30616"/>
    </ligand>
</feature>
<dbReference type="InterPro" id="IPR006204">
    <property type="entry name" value="GHMP_kinase_N_dom"/>
</dbReference>
<dbReference type="InterPro" id="IPR036554">
    <property type="entry name" value="GHMP_kinase_C_sf"/>
</dbReference>
<evidence type="ECO:0000256" key="11">
    <source>
        <dbReference type="HAMAP-Rule" id="MF_00246"/>
    </source>
</evidence>
<gene>
    <name evidence="11 16" type="primary">galK</name>
    <name evidence="16" type="ORF">Pan265_21000</name>
</gene>
<dbReference type="InterPro" id="IPR020568">
    <property type="entry name" value="Ribosomal_Su5_D2-typ_SF"/>
</dbReference>
<dbReference type="InterPro" id="IPR006206">
    <property type="entry name" value="Mevalonate/galactokinase"/>
</dbReference>
<feature type="domain" description="GHMP kinase N-terminal" evidence="13">
    <location>
        <begin position="96"/>
        <end position="184"/>
    </location>
</feature>
<dbReference type="PANTHER" id="PTHR10457">
    <property type="entry name" value="MEVALONATE KINASE/GALACTOKINASE"/>
    <property type="match status" value="1"/>
</dbReference>
<dbReference type="GO" id="GO:0004335">
    <property type="term" value="F:galactokinase activity"/>
    <property type="evidence" value="ECO:0007669"/>
    <property type="project" value="UniProtKB-UniRule"/>
</dbReference>
<comment type="catalytic activity">
    <reaction evidence="11">
        <text>alpha-D-galactose + ATP = alpha-D-galactose 1-phosphate + ADP + H(+)</text>
        <dbReference type="Rhea" id="RHEA:13553"/>
        <dbReference type="ChEBI" id="CHEBI:15378"/>
        <dbReference type="ChEBI" id="CHEBI:28061"/>
        <dbReference type="ChEBI" id="CHEBI:30616"/>
        <dbReference type="ChEBI" id="CHEBI:58336"/>
        <dbReference type="ChEBI" id="CHEBI:456216"/>
        <dbReference type="EC" id="2.7.1.6"/>
    </reaction>
</comment>